<reference evidence="1" key="1">
    <citation type="submission" date="2019-07" db="EMBL/GenBank/DDBJ databases">
        <title>Whole genome shotgun sequence of Lactobacillus kefiri NBRC 15888.</title>
        <authorList>
            <person name="Hosoyama A."/>
            <person name="Uohara A."/>
            <person name="Ohji S."/>
            <person name="Ichikawa N."/>
        </authorList>
    </citation>
    <scope>NUCLEOTIDE SEQUENCE [LARGE SCALE GENOMIC DNA]</scope>
    <source>
        <strain evidence="1">NBRC 15888</strain>
    </source>
</reference>
<evidence type="ECO:0000313" key="2">
    <source>
        <dbReference type="Proteomes" id="UP000321893"/>
    </source>
</evidence>
<dbReference type="InterPro" id="IPR013321">
    <property type="entry name" value="Arc_rbn_hlx_hlx"/>
</dbReference>
<dbReference type="GeneID" id="71566359"/>
<evidence type="ECO:0008006" key="3">
    <source>
        <dbReference type="Google" id="ProtNLM"/>
    </source>
</evidence>
<dbReference type="GO" id="GO:0006355">
    <property type="term" value="P:regulation of DNA-templated transcription"/>
    <property type="evidence" value="ECO:0007669"/>
    <property type="project" value="InterPro"/>
</dbReference>
<dbReference type="Proteomes" id="UP000321893">
    <property type="component" value="Unassembled WGS sequence"/>
</dbReference>
<dbReference type="EMBL" id="BJVK01000027">
    <property type="protein sequence ID" value="GEL28937.1"/>
    <property type="molecule type" value="Genomic_DNA"/>
</dbReference>
<dbReference type="Gene3D" id="1.10.1220.10">
    <property type="entry name" value="Met repressor-like"/>
    <property type="match status" value="1"/>
</dbReference>
<evidence type="ECO:0000313" key="1">
    <source>
        <dbReference type="EMBL" id="GEL28937.1"/>
    </source>
</evidence>
<accession>A0A511DXH4</accession>
<organism evidence="1 2">
    <name type="scientific">Lentilactobacillus kefiri</name>
    <name type="common">Lactobacillus kefiri</name>
    <dbReference type="NCBI Taxonomy" id="33962"/>
    <lineage>
        <taxon>Bacteria</taxon>
        <taxon>Bacillati</taxon>
        <taxon>Bacillota</taxon>
        <taxon>Bacilli</taxon>
        <taxon>Lactobacillales</taxon>
        <taxon>Lactobacillaceae</taxon>
        <taxon>Lentilactobacillus</taxon>
    </lineage>
</organism>
<sequence length="82" mass="9148">MKDKTISIRVSEQIADKAKRNLENAGITVSEYLRMALISAAENGVTDLLNSPEAMEAKYDTEHGKTKDIGTLEDYKKWSDSL</sequence>
<dbReference type="AlphaFoldDB" id="A0A511DXH4"/>
<comment type="caution">
    <text evidence="1">The sequence shown here is derived from an EMBL/GenBank/DDBJ whole genome shotgun (WGS) entry which is preliminary data.</text>
</comment>
<protein>
    <recommendedName>
        <fullName evidence="3">RelB</fullName>
    </recommendedName>
</protein>
<dbReference type="Pfam" id="PF21983">
    <property type="entry name" value="NikA-like"/>
    <property type="match status" value="1"/>
</dbReference>
<dbReference type="RefSeq" id="WP_225364707.1">
    <property type="nucleotide sequence ID" value="NZ_BJVK01000027.1"/>
</dbReference>
<proteinExistence type="predicted"/>
<name>A0A511DXH4_LENKE</name>
<dbReference type="InterPro" id="IPR053842">
    <property type="entry name" value="NikA-like"/>
</dbReference>
<dbReference type="STRING" id="1423764.FC95_GL002051"/>
<keyword evidence="2" id="KW-1185">Reference proteome</keyword>
<gene>
    <name evidence="1" type="ORF">LKE01_17570</name>
</gene>